<dbReference type="Proteomes" id="UP000250197">
    <property type="component" value="Chromosome"/>
</dbReference>
<dbReference type="AlphaFoldDB" id="A0A2Z2J634"/>
<organism evidence="1 2">
    <name type="scientific">Corynebacterium striatum</name>
    <dbReference type="NCBI Taxonomy" id="43770"/>
    <lineage>
        <taxon>Bacteria</taxon>
        <taxon>Bacillati</taxon>
        <taxon>Actinomycetota</taxon>
        <taxon>Actinomycetes</taxon>
        <taxon>Mycobacteriales</taxon>
        <taxon>Corynebacteriaceae</taxon>
        <taxon>Corynebacterium</taxon>
    </lineage>
</organism>
<accession>A0A2Z2J634</accession>
<dbReference type="EMBL" id="CP021252">
    <property type="protein sequence ID" value="ART22314.1"/>
    <property type="molecule type" value="Genomic_DNA"/>
</dbReference>
<evidence type="ECO:0000313" key="2">
    <source>
        <dbReference type="Proteomes" id="UP000250197"/>
    </source>
</evidence>
<sequence length="294" mass="32394">MREIDWEKHQAHRQLVAKDRGVWIGLVDQDGVPLMDLPPMTKYTAPATRLSPESASFTMAIKSPRGVVHPMTNHLAGRGIGRVDAQGRLELVADETRFIMVEKYQRPRRDYRVSHTILDGPSPLAPSTAEVHAADTLNWLTGIPAMSAPTTWTGEWKRFTRDWAGPENVGVQFAKPRDLQNIKMVSVADGATVEGPAEETLRRIYSESVEAAFRAAGIDDAPVKVAPAPTGRTSPHVLIRPTDGNLWEETASIAMAAGVRIAADMWWPGDEVPEGLSLDKPTIVITIEQQQEVR</sequence>
<name>A0A2Z2J634_CORST</name>
<gene>
    <name evidence="1" type="ORF">CBE89_13105</name>
</gene>
<protein>
    <recommendedName>
        <fullName evidence="3">Immunity-specific protein</fullName>
    </recommendedName>
</protein>
<evidence type="ECO:0008006" key="3">
    <source>
        <dbReference type="Google" id="ProtNLM"/>
    </source>
</evidence>
<dbReference type="RefSeq" id="WP_086892292.1">
    <property type="nucleotide sequence ID" value="NZ_CP021252.1"/>
</dbReference>
<proteinExistence type="predicted"/>
<evidence type="ECO:0000313" key="1">
    <source>
        <dbReference type="EMBL" id="ART22314.1"/>
    </source>
</evidence>
<reference evidence="1 2" key="1">
    <citation type="submission" date="2017-05" db="EMBL/GenBank/DDBJ databases">
        <title>Complete genome sequence of Corynebacterium striatum KC-Na-1 isolated from Neophocaena asiaeorientalis in Korea.</title>
        <authorList>
            <person name="Kim J.H."/>
            <person name="Lee K."/>
        </authorList>
    </citation>
    <scope>NUCLEOTIDE SEQUENCE [LARGE SCALE GENOMIC DNA]</scope>
    <source>
        <strain evidence="1 2">KC-Na-01</strain>
    </source>
</reference>
<dbReference type="KEGG" id="cstr:CBE89_13105"/>